<keyword evidence="5" id="KW-1185">Reference proteome</keyword>
<evidence type="ECO:0000313" key="5">
    <source>
        <dbReference type="Proteomes" id="UP001528411"/>
    </source>
</evidence>
<dbReference type="SUPFAM" id="SSF103647">
    <property type="entry name" value="TSP type-3 repeat"/>
    <property type="match status" value="1"/>
</dbReference>
<dbReference type="InterPro" id="IPR028974">
    <property type="entry name" value="TSP_type-3_rpt"/>
</dbReference>
<evidence type="ECO:0000256" key="1">
    <source>
        <dbReference type="ARBA" id="ARBA00022729"/>
    </source>
</evidence>
<comment type="caution">
    <text evidence="4">The sequence shown here is derived from an EMBL/GenBank/DDBJ whole genome shotgun (WGS) entry which is preliminary data.</text>
</comment>
<evidence type="ECO:0000256" key="2">
    <source>
        <dbReference type="ARBA" id="ARBA00022837"/>
    </source>
</evidence>
<dbReference type="PANTHER" id="PTHR10199">
    <property type="entry name" value="THROMBOSPONDIN"/>
    <property type="match status" value="1"/>
</dbReference>
<feature type="region of interest" description="Disordered" evidence="3">
    <location>
        <begin position="1"/>
        <end position="93"/>
    </location>
</feature>
<dbReference type="InterPro" id="IPR003367">
    <property type="entry name" value="Thrombospondin_3-like_rpt"/>
</dbReference>
<proteinExistence type="predicted"/>
<sequence>MVHQVVRDKTKACSAQTGPIDSDNDGIDDNLDNCPNMANSDQADNDNDGLGNVCDATPNGGSTDSDSDGIADSLDNCPNMANSDQADNDSDGLGNVCDATPNGDYSCTEYTSSNYSHVMAGRAVNYYGYAIAVGSGDNLGYYNIYVTSTVAEISNGHFEKGSCSSY</sequence>
<gene>
    <name evidence="4" type="ORF">PN838_23505</name>
</gene>
<reference evidence="4 5" key="1">
    <citation type="submission" date="2023-01" db="EMBL/GenBank/DDBJ databases">
        <title>Psychrosphaera sp. nov., isolated from marine algae.</title>
        <authorList>
            <person name="Bayburt H."/>
            <person name="Choi B.J."/>
            <person name="Kim J.M."/>
            <person name="Choi D.G."/>
            <person name="Jeon C.O."/>
        </authorList>
    </citation>
    <scope>NUCLEOTIDE SEQUENCE [LARGE SCALE GENOMIC DNA]</scope>
    <source>
        <strain evidence="4 5">G1-22</strain>
    </source>
</reference>
<dbReference type="Pfam" id="PF02412">
    <property type="entry name" value="TSP_3"/>
    <property type="match status" value="2"/>
</dbReference>
<dbReference type="Gene3D" id="4.10.1080.10">
    <property type="entry name" value="TSP type-3 repeat"/>
    <property type="match status" value="1"/>
</dbReference>
<dbReference type="EMBL" id="JAQOMS010000002">
    <property type="protein sequence ID" value="MDC2891168.1"/>
    <property type="molecule type" value="Genomic_DNA"/>
</dbReference>
<protein>
    <submittedName>
        <fullName evidence="4">Thrombospondin type 3 repeat-containing protein</fullName>
    </submittedName>
</protein>
<accession>A0ABT5FIZ5</accession>
<name>A0ABT5FIZ5_9GAMM</name>
<feature type="compositionally biased region" description="Acidic residues" evidence="3">
    <location>
        <begin position="22"/>
        <end position="31"/>
    </location>
</feature>
<feature type="compositionally biased region" description="Basic and acidic residues" evidence="3">
    <location>
        <begin position="1"/>
        <end position="11"/>
    </location>
</feature>
<evidence type="ECO:0000256" key="3">
    <source>
        <dbReference type="SAM" id="MobiDB-lite"/>
    </source>
</evidence>
<keyword evidence="2" id="KW-0106">Calcium</keyword>
<organism evidence="4 5">
    <name type="scientific">Psychrosphaera algicola</name>
    <dbReference type="NCBI Taxonomy" id="3023714"/>
    <lineage>
        <taxon>Bacteria</taxon>
        <taxon>Pseudomonadati</taxon>
        <taxon>Pseudomonadota</taxon>
        <taxon>Gammaproteobacteria</taxon>
        <taxon>Alteromonadales</taxon>
        <taxon>Pseudoalteromonadaceae</taxon>
        <taxon>Psychrosphaera</taxon>
    </lineage>
</organism>
<evidence type="ECO:0000313" key="4">
    <source>
        <dbReference type="EMBL" id="MDC2891168.1"/>
    </source>
</evidence>
<keyword evidence="1" id="KW-0732">Signal</keyword>
<dbReference type="Proteomes" id="UP001528411">
    <property type="component" value="Unassembled WGS sequence"/>
</dbReference>
<dbReference type="RefSeq" id="WP_272182198.1">
    <property type="nucleotide sequence ID" value="NZ_JAQOMS010000002.1"/>
</dbReference>